<dbReference type="Gene3D" id="3.30.230.130">
    <property type="entry name" value="Cullin, Chain C, Domain 2"/>
    <property type="match status" value="1"/>
</dbReference>
<dbReference type="GeneID" id="80916703"/>
<dbReference type="Proteomes" id="UP001161438">
    <property type="component" value="Chromosome 2"/>
</dbReference>
<dbReference type="EMBL" id="OX365758">
    <property type="protein sequence ID" value="CAI4037490.1"/>
    <property type="molecule type" value="Genomic_DNA"/>
</dbReference>
<gene>
    <name evidence="1" type="primary">SMKI02G3670</name>
    <name evidence="1" type="ORF">SMKI_02G3670</name>
</gene>
<proteinExistence type="predicted"/>
<dbReference type="RefSeq" id="XP_056080607.1">
    <property type="nucleotide sequence ID" value="XM_056225186.1"/>
</dbReference>
<protein>
    <recommendedName>
        <fullName evidence="3">YBR259W-like protein</fullName>
    </recommendedName>
</protein>
<keyword evidence="2" id="KW-1185">Reference proteome</keyword>
<organism evidence="1 2">
    <name type="scientific">Saccharomyces mikatae IFO 1815</name>
    <dbReference type="NCBI Taxonomy" id="226126"/>
    <lineage>
        <taxon>Eukaryota</taxon>
        <taxon>Fungi</taxon>
        <taxon>Dikarya</taxon>
        <taxon>Ascomycota</taxon>
        <taxon>Saccharomycotina</taxon>
        <taxon>Saccharomycetes</taxon>
        <taxon>Saccharomycetales</taxon>
        <taxon>Saccharomycetaceae</taxon>
        <taxon>Saccharomyces</taxon>
    </lineage>
</organism>
<dbReference type="AlphaFoldDB" id="A0AA35IWL9"/>
<reference evidence="1" key="1">
    <citation type="submission" date="2022-10" db="EMBL/GenBank/DDBJ databases">
        <authorList>
            <person name="Byrne P K."/>
        </authorList>
    </citation>
    <scope>NUCLEOTIDE SEQUENCE</scope>
    <source>
        <strain evidence="1">IFO1815</strain>
    </source>
</reference>
<evidence type="ECO:0000313" key="2">
    <source>
        <dbReference type="Proteomes" id="UP001161438"/>
    </source>
</evidence>
<evidence type="ECO:0000313" key="1">
    <source>
        <dbReference type="EMBL" id="CAI4037490.1"/>
    </source>
</evidence>
<accession>A0AA35IWL9</accession>
<sequence>MSIQETVVKYRDVINQLTTGDLRRMVIKSEKLAQVIACSKSTVRFHHKACSGKTVIYKCIKKVLHSSITHLSSEFSSRTDILQFLRLYSAYQYQFQALSGQIKKYCRIQKYYQLKFAFIEHLETGAQIDAPTLLRFWVISLDEFIRKEQWLNKGSEFLRFYTIMIEYSAWKWDTDSKRQHEFMCQFRIKFKECLIKFYESFDLQISSNPLEELIAPWERAVYVASHIDAFTGEQVRIDGAELFWTFKSLIFSSISSVVLQLSDLHNIFSAFQPYGRQTLVRDFARTQSLKWDKDDQVGSLIHALIRNDMFPYFNREQINTMGDGIYFLRLLRKNFQENITDVKDFHVQVMKYLNFQFKNNYNSLIKLLKIQGRNGRCPNMVAPSLNNGNKFELLLSSTDEYYHFVDNKEPLWQHKLYPKIYTNEQVPMPAASAIFDSEKKYAMISLLRYYLPENRKFFRVYFLPSIFKRILYYGTKFGELYFMEDCLERLVIESLMILEPSLVDPINNLVESSIVSLKKAALISDDKTSSSVILLPHKKFKSLWELNQGFNEPFWPNEFFSNNWPDLANMQLDAGQTLQDAFAFHLFEIELPIIVDNKKNMHLKLISNMCTTSILYLYNESDSLSLLTIQKKLAVLPSSKRNEILLNNLNRLIKRKLLLTRKDIEGQKVYSFNYNYKSTDENTAILRLI</sequence>
<name>A0AA35IWL9_SACMI</name>
<evidence type="ECO:0008006" key="3">
    <source>
        <dbReference type="Google" id="ProtNLM"/>
    </source>
</evidence>